<sequence>MADLVVSSGFWVTRMLPEGTVEKWLVADGADVASDDPLVDLRIENQLVRLKSPDTGRLTIFAQQNSIVEPGTVVARVSHA</sequence>
<evidence type="ECO:0000313" key="2">
    <source>
        <dbReference type="EMBL" id="AEI07631.1"/>
    </source>
</evidence>
<dbReference type="PATRIC" id="fig|504832.7.peg.3102"/>
<feature type="domain" description="Lipoyl-binding" evidence="1">
    <location>
        <begin position="18"/>
        <end position="76"/>
    </location>
</feature>
<dbReference type="Gene3D" id="2.40.50.100">
    <property type="match status" value="1"/>
</dbReference>
<dbReference type="AlphaFoldDB" id="B6JBT8"/>
<dbReference type="OrthoDB" id="7363068at2"/>
<dbReference type="eggNOG" id="COG0508">
    <property type="taxonomic scope" value="Bacteria"/>
</dbReference>
<accession>B6JBT8</accession>
<name>B6JBT8_AFIC5</name>
<dbReference type="HOGENOM" id="CLU_016733_7_7_5"/>
<dbReference type="Pfam" id="PF00364">
    <property type="entry name" value="Biotin_lipoyl"/>
    <property type="match status" value="1"/>
</dbReference>
<gene>
    <name evidence="2" type="ordered locus">OCA5_c29400</name>
</gene>
<dbReference type="InterPro" id="IPR011053">
    <property type="entry name" value="Single_hybrid_motif"/>
</dbReference>
<reference evidence="2 3" key="1">
    <citation type="journal article" date="2011" name="J. Bacteriol.">
        <title>Complete genome sequences of the chemolithoautotrophic Oligotropha carboxidovorans strains OM4 and OM5.</title>
        <authorList>
            <person name="Volland S."/>
            <person name="Rachinger M."/>
            <person name="Strittmatter A."/>
            <person name="Daniel R."/>
            <person name="Gottschalk G."/>
            <person name="Meyer O."/>
        </authorList>
    </citation>
    <scope>NUCLEOTIDE SEQUENCE [LARGE SCALE GENOMIC DNA]</scope>
    <source>
        <strain evidence="3">ATCC 49405 / DSM 1227 / KCTC 32145 / OM5</strain>
    </source>
</reference>
<dbReference type="SUPFAM" id="SSF51230">
    <property type="entry name" value="Single hybrid motif"/>
    <property type="match status" value="1"/>
</dbReference>
<protein>
    <recommendedName>
        <fullName evidence="1">Lipoyl-binding domain-containing protein</fullName>
    </recommendedName>
</protein>
<proteinExistence type="predicted"/>
<dbReference type="EMBL" id="CP002826">
    <property type="protein sequence ID" value="AEI07631.1"/>
    <property type="molecule type" value="Genomic_DNA"/>
</dbReference>
<dbReference type="KEGG" id="oca:OCAR_5019"/>
<evidence type="ECO:0000313" key="3">
    <source>
        <dbReference type="Proteomes" id="UP000007730"/>
    </source>
</evidence>
<dbReference type="RefSeq" id="WP_012562184.1">
    <property type="nucleotide sequence ID" value="NC_011386.1"/>
</dbReference>
<dbReference type="STRING" id="504832.OCA5_c29400"/>
<dbReference type="Proteomes" id="UP000007730">
    <property type="component" value="Chromosome"/>
</dbReference>
<dbReference type="InterPro" id="IPR000089">
    <property type="entry name" value="Biotin_lipoyl"/>
</dbReference>
<evidence type="ECO:0000259" key="1">
    <source>
        <dbReference type="Pfam" id="PF00364"/>
    </source>
</evidence>
<dbReference type="CDD" id="cd06849">
    <property type="entry name" value="lipoyl_domain"/>
    <property type="match status" value="1"/>
</dbReference>
<dbReference type="KEGG" id="ocg:OCA5_c29400"/>
<organism evidence="2 3">
    <name type="scientific">Afipia carboxidovorans (strain ATCC 49405 / DSM 1227 / KCTC 32145 / OM5)</name>
    <name type="common">Oligotropha carboxidovorans</name>
    <dbReference type="NCBI Taxonomy" id="504832"/>
    <lineage>
        <taxon>Bacteria</taxon>
        <taxon>Pseudomonadati</taxon>
        <taxon>Pseudomonadota</taxon>
        <taxon>Alphaproteobacteria</taxon>
        <taxon>Hyphomicrobiales</taxon>
        <taxon>Nitrobacteraceae</taxon>
        <taxon>Afipia</taxon>
    </lineage>
</organism>
<keyword evidence="3" id="KW-1185">Reference proteome</keyword>